<protein>
    <recommendedName>
        <fullName evidence="2">ATP-grasp domain-containing protein</fullName>
    </recommendedName>
</protein>
<dbReference type="GO" id="GO:0046872">
    <property type="term" value="F:metal ion binding"/>
    <property type="evidence" value="ECO:0007669"/>
    <property type="project" value="InterPro"/>
</dbReference>
<evidence type="ECO:0000313" key="3">
    <source>
        <dbReference type="EMBL" id="PZN80652.1"/>
    </source>
</evidence>
<dbReference type="InterPro" id="IPR040803">
    <property type="entry name" value="MfnD_preATP-grasp"/>
</dbReference>
<comment type="caution">
    <text evidence="3">The sequence shown here is derived from an EMBL/GenBank/DDBJ whole genome shotgun (WGS) entry which is preliminary data.</text>
</comment>
<evidence type="ECO:0000259" key="2">
    <source>
        <dbReference type="PROSITE" id="PS50975"/>
    </source>
</evidence>
<dbReference type="InterPro" id="IPR005479">
    <property type="entry name" value="CPAse_ATP-bd"/>
</dbReference>
<dbReference type="Gene3D" id="3.30.470.20">
    <property type="entry name" value="ATP-grasp fold, B domain"/>
    <property type="match status" value="1"/>
</dbReference>
<dbReference type="AlphaFoldDB" id="A0A2W4R9T2"/>
<dbReference type="PROSITE" id="PS50975">
    <property type="entry name" value="ATP_GRASP"/>
    <property type="match status" value="1"/>
</dbReference>
<gene>
    <name evidence="3" type="ORF">DM484_09630</name>
</gene>
<dbReference type="SUPFAM" id="SSF56059">
    <property type="entry name" value="Glutathione synthetase ATP-binding domain-like"/>
    <property type="match status" value="1"/>
</dbReference>
<dbReference type="InterPro" id="IPR024710">
    <property type="entry name" value="MfnD"/>
</dbReference>
<dbReference type="Gene3D" id="3.40.50.11770">
    <property type="match status" value="1"/>
</dbReference>
<dbReference type="Pfam" id="PF18301">
    <property type="entry name" value="preATP-grasp_3"/>
    <property type="match status" value="1"/>
</dbReference>
<dbReference type="EMBL" id="QJPH01000279">
    <property type="protein sequence ID" value="PZN80652.1"/>
    <property type="molecule type" value="Genomic_DNA"/>
</dbReference>
<dbReference type="InterPro" id="IPR003806">
    <property type="entry name" value="ATP-grasp_PylC-type"/>
</dbReference>
<evidence type="ECO:0000313" key="4">
    <source>
        <dbReference type="Proteomes" id="UP000249396"/>
    </source>
</evidence>
<dbReference type="PROSITE" id="PS00867">
    <property type="entry name" value="CPSASE_2"/>
    <property type="match status" value="1"/>
</dbReference>
<dbReference type="Pfam" id="PF02655">
    <property type="entry name" value="ATP-grasp_3"/>
    <property type="match status" value="1"/>
</dbReference>
<keyword evidence="1" id="KW-0547">Nucleotide-binding</keyword>
<dbReference type="InterPro" id="IPR011761">
    <property type="entry name" value="ATP-grasp"/>
</dbReference>
<dbReference type="Gene3D" id="2.30.36.100">
    <property type="match status" value="1"/>
</dbReference>
<keyword evidence="1" id="KW-0067">ATP-binding</keyword>
<dbReference type="PIRSF" id="PIRSF016766">
    <property type="entry name" value="UCP016766_ATPgrasp"/>
    <property type="match status" value="1"/>
</dbReference>
<dbReference type="GO" id="GO:0005524">
    <property type="term" value="F:ATP binding"/>
    <property type="evidence" value="ECO:0007669"/>
    <property type="project" value="UniProtKB-UniRule"/>
</dbReference>
<reference evidence="3 4" key="1">
    <citation type="journal article" date="2018" name="Aquat. Microb. Ecol.">
        <title>Gammaproteobacterial methanotrophs dominate.</title>
        <authorList>
            <person name="Rissanen A.J."/>
            <person name="Saarenheimo J."/>
            <person name="Tiirola M."/>
            <person name="Peura S."/>
            <person name="Aalto S.L."/>
            <person name="Karvinen A."/>
            <person name="Nykanen H."/>
        </authorList>
    </citation>
    <scope>NUCLEOTIDE SEQUENCE [LARGE SCALE GENOMIC DNA]</scope>
    <source>
        <strain evidence="3">AMbin10</strain>
    </source>
</reference>
<accession>A0A2W4R9T2</accession>
<feature type="domain" description="ATP-grasp" evidence="2">
    <location>
        <begin position="132"/>
        <end position="308"/>
    </location>
</feature>
<evidence type="ECO:0000256" key="1">
    <source>
        <dbReference type="PROSITE-ProRule" id="PRU00409"/>
    </source>
</evidence>
<proteinExistence type="predicted"/>
<organism evidence="3 4">
    <name type="scientific">Candidatus Methylumidiphilus alinenensis</name>
    <dbReference type="NCBI Taxonomy" id="2202197"/>
    <lineage>
        <taxon>Bacteria</taxon>
        <taxon>Pseudomonadati</taxon>
        <taxon>Pseudomonadota</taxon>
        <taxon>Gammaproteobacteria</taxon>
        <taxon>Methylococcales</taxon>
        <taxon>Candidatus Methylumidiphilus</taxon>
    </lineage>
</organism>
<dbReference type="Proteomes" id="UP000249396">
    <property type="component" value="Unassembled WGS sequence"/>
</dbReference>
<name>A0A2W4R9T2_9GAMM</name>
<sequence>MKLLVLEYITGGGMRRETLPASLASEGELMLSALISDLRALSLDLELTIFRDNRLPLPFQGDGIQTVMVTDADSFQTLWMEWVGRCNFIWPIAPETGGILEQLCLDVEAAGKNLLTCPSSAVRLAASKLKTARRLAESGLPVVPTEILDRTSLPAWPASVVKPDDGAGCEGTLIIRDPVQFQTLADREGWIVQPLLEGEAISLCVLFANGGARLLSCNLQQIERIGGGFALKGVTVNAMPDQDGSLQFLAESVARAMPELWGYAGIDLVLTGDGPVILEINPRLTTSYAGLCLAKGENPAAWVLQLLTTGELPTLPDHKGKPIDIRWGNSHGN</sequence>